<feature type="region of interest" description="Disordered" evidence="1">
    <location>
        <begin position="1"/>
        <end position="44"/>
    </location>
</feature>
<feature type="region of interest" description="Disordered" evidence="1">
    <location>
        <begin position="441"/>
        <end position="479"/>
    </location>
</feature>
<dbReference type="STRING" id="2015173.A0A026WM65"/>
<organism evidence="2 3">
    <name type="scientific">Ooceraea biroi</name>
    <name type="common">Clonal raider ant</name>
    <name type="synonym">Cerapachys biroi</name>
    <dbReference type="NCBI Taxonomy" id="2015173"/>
    <lineage>
        <taxon>Eukaryota</taxon>
        <taxon>Metazoa</taxon>
        <taxon>Ecdysozoa</taxon>
        <taxon>Arthropoda</taxon>
        <taxon>Hexapoda</taxon>
        <taxon>Insecta</taxon>
        <taxon>Pterygota</taxon>
        <taxon>Neoptera</taxon>
        <taxon>Endopterygota</taxon>
        <taxon>Hymenoptera</taxon>
        <taxon>Apocrita</taxon>
        <taxon>Aculeata</taxon>
        <taxon>Formicoidea</taxon>
        <taxon>Formicidae</taxon>
        <taxon>Dorylinae</taxon>
        <taxon>Ooceraea</taxon>
    </lineage>
</organism>
<reference evidence="2 3" key="1">
    <citation type="journal article" date="2014" name="Curr. Biol.">
        <title>The genome of the clonal raider ant Cerapachys biroi.</title>
        <authorList>
            <person name="Oxley P.R."/>
            <person name="Ji L."/>
            <person name="Fetter-Pruneda I."/>
            <person name="McKenzie S.K."/>
            <person name="Li C."/>
            <person name="Hu H."/>
            <person name="Zhang G."/>
            <person name="Kronauer D.J."/>
        </authorList>
    </citation>
    <scope>NUCLEOTIDE SEQUENCE [LARGE SCALE GENOMIC DNA]</scope>
</reference>
<gene>
    <name evidence="2" type="ORF">X777_01706</name>
</gene>
<proteinExistence type="predicted"/>
<accession>A0A026WM65</accession>
<sequence>MSAYSVFPETRESAGTFTEGEEEERKKGGGNERPEEEQPDGNRDENTIIYILALMLLLIKAEQEDATQKPEIAKLEVVDLGETEVDPDSEQLDVQRKRDSGYAYNRLNRVSPSARIRFRANQLRSQAASRPPARLSRPFAKYGPPTHGHYAQQHRNKLEQHDVGQQQPLNIDNGLTQLEVPSPIRDVDFTVVNPIASQNDEPFGMHTSNYLPPQNQKLPAYSSVDNFTPQLQSPQLQSQNSHSQNLVRSQISDAALFLSENAQAIQQLYGAPANNQDFAPGNEHFQTDIGNQVPSDQFRSFESTLQSPQEFRGALPSYASGTLNPHETLEQIQSLEKDRLIVQLQQALAQAQSSEPSADAAGRYAQNQASFVPNRELLASVSQRMKSHLSTTPQSFGLATESEAFSQSPFPPGTTISPLGQFPFNYDVATTARAPTTTTTAATTVAGLPPPQSPKDDGTSQVASSQPVPNQPGLPAAPSSPVGVPVYGGFAPTVIAGTNFIPSYSTGLLTPVRPVRPAFGTSPTQFGIPIPTEAPGEPASDSPSVPTTTTPSSFKPPLANQPGFGLTPTITPVALPVQPIRPVAAPLHPLATHPVISNPPHPVLPVTSTAQVHPVQTATPAVTSSVQHTYGVQTALINPIVYKPLKAVYPVYYYPNVAYQLQKPALLPSYPWNYAPSYAQTKPAQTWK</sequence>
<dbReference type="Proteomes" id="UP000053097">
    <property type="component" value="Unassembled WGS sequence"/>
</dbReference>
<dbReference type="OMA" id="NARFRIQ"/>
<evidence type="ECO:0000313" key="3">
    <source>
        <dbReference type="Proteomes" id="UP000053097"/>
    </source>
</evidence>
<name>A0A026WM65_OOCBI</name>
<protein>
    <submittedName>
        <fullName evidence="2">Uncharacterized protein</fullName>
    </submittedName>
</protein>
<feature type="region of interest" description="Disordered" evidence="1">
    <location>
        <begin position="530"/>
        <end position="557"/>
    </location>
</feature>
<feature type="compositionally biased region" description="Low complexity" evidence="1">
    <location>
        <begin position="538"/>
        <end position="557"/>
    </location>
</feature>
<dbReference type="EMBL" id="KK107152">
    <property type="protein sequence ID" value="EZA57100.1"/>
    <property type="molecule type" value="Genomic_DNA"/>
</dbReference>
<feature type="compositionally biased region" description="Low complexity" evidence="1">
    <location>
        <begin position="229"/>
        <end position="244"/>
    </location>
</feature>
<feature type="compositionally biased region" description="Polar residues" evidence="1">
    <location>
        <begin position="203"/>
        <end position="228"/>
    </location>
</feature>
<dbReference type="AlphaFoldDB" id="A0A026WM65"/>
<feature type="compositionally biased region" description="Polar residues" evidence="1">
    <location>
        <begin position="459"/>
        <end position="468"/>
    </location>
</feature>
<evidence type="ECO:0000313" key="2">
    <source>
        <dbReference type="EMBL" id="EZA57100.1"/>
    </source>
</evidence>
<feature type="region of interest" description="Disordered" evidence="1">
    <location>
        <begin position="203"/>
        <end position="244"/>
    </location>
</feature>
<dbReference type="OrthoDB" id="7700860at2759"/>
<feature type="compositionally biased region" description="Basic and acidic residues" evidence="1">
    <location>
        <begin position="23"/>
        <end position="33"/>
    </location>
</feature>
<keyword evidence="3" id="KW-1185">Reference proteome</keyword>
<evidence type="ECO:0000256" key="1">
    <source>
        <dbReference type="SAM" id="MobiDB-lite"/>
    </source>
</evidence>